<evidence type="ECO:0000313" key="2">
    <source>
        <dbReference type="Proteomes" id="UP000287651"/>
    </source>
</evidence>
<dbReference type="AlphaFoldDB" id="A0A427ACQ1"/>
<gene>
    <name evidence="1" type="ORF">B296_00018581</name>
</gene>
<accession>A0A427ACQ1</accession>
<organism evidence="1 2">
    <name type="scientific">Ensete ventricosum</name>
    <name type="common">Abyssinian banana</name>
    <name type="synonym">Musa ensete</name>
    <dbReference type="NCBI Taxonomy" id="4639"/>
    <lineage>
        <taxon>Eukaryota</taxon>
        <taxon>Viridiplantae</taxon>
        <taxon>Streptophyta</taxon>
        <taxon>Embryophyta</taxon>
        <taxon>Tracheophyta</taxon>
        <taxon>Spermatophyta</taxon>
        <taxon>Magnoliopsida</taxon>
        <taxon>Liliopsida</taxon>
        <taxon>Zingiberales</taxon>
        <taxon>Musaceae</taxon>
        <taxon>Ensete</taxon>
    </lineage>
</organism>
<dbReference type="EMBL" id="AMZH03002912">
    <property type="protein sequence ID" value="RRT73990.1"/>
    <property type="molecule type" value="Genomic_DNA"/>
</dbReference>
<protein>
    <submittedName>
        <fullName evidence="1">Uncharacterized protein</fullName>
    </submittedName>
</protein>
<sequence>MAPGWERGHGSAAAVKADAAAVKHEEDYLGQGQYSVVTHCSRAGSADQCVASSSRRRLEYEEAAVGSCAKKIGSAASVSAGGSRKMARVGEAEEARASPCRWRKQLAMRSDAGCE</sequence>
<name>A0A427ACQ1_ENSVE</name>
<dbReference type="Proteomes" id="UP000287651">
    <property type="component" value="Unassembled WGS sequence"/>
</dbReference>
<reference evidence="1 2" key="1">
    <citation type="journal article" date="2014" name="Agronomy (Basel)">
        <title>A Draft Genome Sequence for Ensete ventricosum, the Drought-Tolerant Tree Against Hunger.</title>
        <authorList>
            <person name="Harrison J."/>
            <person name="Moore K.A."/>
            <person name="Paszkiewicz K."/>
            <person name="Jones T."/>
            <person name="Grant M."/>
            <person name="Ambacheew D."/>
            <person name="Muzemil S."/>
            <person name="Studholme D.J."/>
        </authorList>
    </citation>
    <scope>NUCLEOTIDE SEQUENCE [LARGE SCALE GENOMIC DNA]</scope>
</reference>
<comment type="caution">
    <text evidence="1">The sequence shown here is derived from an EMBL/GenBank/DDBJ whole genome shotgun (WGS) entry which is preliminary data.</text>
</comment>
<proteinExistence type="predicted"/>
<evidence type="ECO:0000313" key="1">
    <source>
        <dbReference type="EMBL" id="RRT73990.1"/>
    </source>
</evidence>